<name>A0A4Z1CWN3_STRGP</name>
<keyword evidence="3" id="KW-1185">Reference proteome</keyword>
<feature type="region of interest" description="Disordered" evidence="1">
    <location>
        <begin position="1"/>
        <end position="32"/>
    </location>
</feature>
<reference evidence="2 3" key="1">
    <citation type="submission" date="2019-04" db="EMBL/GenBank/DDBJ databases">
        <title>Streptomyces sp. nov. Bv016 isolated from bark of Buahinia variegata.</title>
        <authorList>
            <person name="Kanchanasin P."/>
            <person name="Tanasupawat S."/>
            <person name="Yuki M."/>
            <person name="Kudo T."/>
        </authorList>
    </citation>
    <scope>NUCLEOTIDE SEQUENCE [LARGE SCALE GENOMIC DNA]</scope>
    <source>
        <strain evidence="2 3">JCM 4765</strain>
    </source>
</reference>
<evidence type="ECO:0000313" key="2">
    <source>
        <dbReference type="EMBL" id="TGN73560.1"/>
    </source>
</evidence>
<dbReference type="AlphaFoldDB" id="A0A4Z1CWN3"/>
<organism evidence="2 3">
    <name type="scientific">Streptomyces griseoluteus</name>
    <dbReference type="NCBI Taxonomy" id="29306"/>
    <lineage>
        <taxon>Bacteria</taxon>
        <taxon>Bacillati</taxon>
        <taxon>Actinomycetota</taxon>
        <taxon>Actinomycetes</taxon>
        <taxon>Kitasatosporales</taxon>
        <taxon>Streptomycetaceae</taxon>
        <taxon>Streptomyces</taxon>
    </lineage>
</organism>
<dbReference type="RefSeq" id="WP_135794653.1">
    <property type="nucleotide sequence ID" value="NZ_BNBQ01000018.1"/>
</dbReference>
<protein>
    <submittedName>
        <fullName evidence="2">Uncharacterized protein</fullName>
    </submittedName>
</protein>
<dbReference type="Proteomes" id="UP000298513">
    <property type="component" value="Unassembled WGS sequence"/>
</dbReference>
<feature type="compositionally biased region" description="Polar residues" evidence="1">
    <location>
        <begin position="21"/>
        <end position="30"/>
    </location>
</feature>
<evidence type="ECO:0000256" key="1">
    <source>
        <dbReference type="SAM" id="MobiDB-lite"/>
    </source>
</evidence>
<comment type="caution">
    <text evidence="2">The sequence shown here is derived from an EMBL/GenBank/DDBJ whole genome shotgun (WGS) entry which is preliminary data.</text>
</comment>
<dbReference type="GeneID" id="91534611"/>
<proteinExistence type="predicted"/>
<feature type="region of interest" description="Disordered" evidence="1">
    <location>
        <begin position="119"/>
        <end position="152"/>
    </location>
</feature>
<dbReference type="EMBL" id="SRRU01000018">
    <property type="protein sequence ID" value="TGN73560.1"/>
    <property type="molecule type" value="Genomic_DNA"/>
</dbReference>
<evidence type="ECO:0000313" key="3">
    <source>
        <dbReference type="Proteomes" id="UP000298513"/>
    </source>
</evidence>
<accession>A0A4Z1CWN3</accession>
<gene>
    <name evidence="2" type="ORF">E5082_31645</name>
</gene>
<sequence>MSMRANYTRREEAGCRAVTGHQPTSSSSTDPAALPANAAVVRVYEGSDYASVGNDRVWVEVCDMENDGNGVYGKFQLYGSATWHYVGDGNGSQGGCGNRTFTNRVIVFYVLRTLSVRTPAGAGSSNGEPAWRQRMAGQPSQRGTRWRAAERG</sequence>